<dbReference type="PANTHER" id="PTHR43806:SF11">
    <property type="entry name" value="CEREVISIN-RELATED"/>
    <property type="match status" value="1"/>
</dbReference>
<comment type="similarity">
    <text evidence="1 5">Belongs to the peptidase S8 family.</text>
</comment>
<accession>A0ABS4SFD6</accession>
<evidence type="ECO:0000256" key="2">
    <source>
        <dbReference type="ARBA" id="ARBA00022670"/>
    </source>
</evidence>
<dbReference type="PRINTS" id="PR00723">
    <property type="entry name" value="SUBTILISIN"/>
</dbReference>
<dbReference type="EMBL" id="JAGINP010000002">
    <property type="protein sequence ID" value="MBP2291207.1"/>
    <property type="molecule type" value="Genomic_DNA"/>
</dbReference>
<evidence type="ECO:0000256" key="1">
    <source>
        <dbReference type="ARBA" id="ARBA00011073"/>
    </source>
</evidence>
<evidence type="ECO:0000313" key="7">
    <source>
        <dbReference type="EMBL" id="MBP2291207.1"/>
    </source>
</evidence>
<sequence length="714" mass="74679">MGLRHVLSLVIVAALSPYIDPMPMPKSPTNEVPFNPLTLSKVREELLAGHPVPKRWRRDVADLSPLIGLNGLWKLDLSGTRVKDVSLLPALSGLVMLDLSGTGVMDVSALCGLSKLWSLDLSGTGVTDISAVSGLKGLHTLNLSETGITDVSALSDLSGLWFLGLRGTGVTDVSALSGLSGLQMLDLSGTGVTDVSALSGLSGLQTLDLSGTGVTDVSALSGLSGLQTLELSGTGVTDVSALSGLSNLAIHGIDPLAERSVVAKTASEKIDQIVPAHVWGGQDRLGSGASDTVSWGTALWGAAGGHAGTRSRSTGSSITDRVKVRFESDRDLGSVLRLESPGLLPRVVSRRRRFLSLSRPPGMSVDQFQSIVHQFSRGGRAQVLPDHQHTLEAIPTFDAGAQDGAEKAEATLDDVLHRIGANAVHNRTSGRGVTIAVVDTGVKGTRSEFPASKRVGGWSVEGEDPWDDDYGHGTMCACIAAATRAAGGRFQGVAPDAGLIACRTSLVDSELTDIYDLLADRAEAGEVIVATNSYGDPTPVSQDPDLLDALDRAIAAGVRFVFSAGNYHENVGGKDGACGPNSIWMHKGRADLLTAATCDLDGRMWHYSSRGPGEHFGSANTSRKPDVTAPTPRNGLILYGQDEKVMEIGWGTSGAAPQVAGLMALLLSLRPDLPRDDLFDMIRSTAQTLGFSHECQGFGLIDCVAAVDRLGGRA</sequence>
<evidence type="ECO:0000256" key="5">
    <source>
        <dbReference type="PROSITE-ProRule" id="PRU01240"/>
    </source>
</evidence>
<protein>
    <submittedName>
        <fullName evidence="7">Subtilisin family serine protease</fullName>
    </submittedName>
</protein>
<dbReference type="InterPro" id="IPR032675">
    <property type="entry name" value="LRR_dom_sf"/>
</dbReference>
<dbReference type="PROSITE" id="PS51892">
    <property type="entry name" value="SUBTILASE"/>
    <property type="match status" value="1"/>
</dbReference>
<feature type="domain" description="Peptidase S8/S53" evidence="6">
    <location>
        <begin position="430"/>
        <end position="698"/>
    </location>
</feature>
<dbReference type="InterPro" id="IPR000209">
    <property type="entry name" value="Peptidase_S8/S53_dom"/>
</dbReference>
<keyword evidence="4 5" id="KW-0720">Serine protease</keyword>
<feature type="active site" description="Charge relay system" evidence="5">
    <location>
        <position position="472"/>
    </location>
</feature>
<dbReference type="PROSITE" id="PS51450">
    <property type="entry name" value="LRR"/>
    <property type="match status" value="1"/>
</dbReference>
<dbReference type="Proteomes" id="UP000781958">
    <property type="component" value="Unassembled WGS sequence"/>
</dbReference>
<evidence type="ECO:0000313" key="8">
    <source>
        <dbReference type="Proteomes" id="UP000781958"/>
    </source>
</evidence>
<evidence type="ECO:0000256" key="3">
    <source>
        <dbReference type="ARBA" id="ARBA00022801"/>
    </source>
</evidence>
<evidence type="ECO:0000256" key="4">
    <source>
        <dbReference type="ARBA" id="ARBA00022825"/>
    </source>
</evidence>
<dbReference type="Gene3D" id="3.80.10.10">
    <property type="entry name" value="Ribonuclease Inhibitor"/>
    <property type="match status" value="1"/>
</dbReference>
<dbReference type="PROSITE" id="PS00138">
    <property type="entry name" value="SUBTILASE_SER"/>
    <property type="match status" value="1"/>
</dbReference>
<dbReference type="Pfam" id="PF00082">
    <property type="entry name" value="Peptidase_S8"/>
    <property type="match status" value="1"/>
</dbReference>
<dbReference type="InterPro" id="IPR036852">
    <property type="entry name" value="Peptidase_S8/S53_dom_sf"/>
</dbReference>
<organism evidence="7 8">
    <name type="scientific">Azospirillum rugosum</name>
    <dbReference type="NCBI Taxonomy" id="416170"/>
    <lineage>
        <taxon>Bacteria</taxon>
        <taxon>Pseudomonadati</taxon>
        <taxon>Pseudomonadota</taxon>
        <taxon>Alphaproteobacteria</taxon>
        <taxon>Rhodospirillales</taxon>
        <taxon>Azospirillaceae</taxon>
        <taxon>Azospirillum</taxon>
    </lineage>
</organism>
<dbReference type="SUPFAM" id="SSF52058">
    <property type="entry name" value="L domain-like"/>
    <property type="match status" value="1"/>
</dbReference>
<feature type="active site" description="Charge relay system" evidence="5">
    <location>
        <position position="439"/>
    </location>
</feature>
<dbReference type="InterPro" id="IPR001611">
    <property type="entry name" value="Leu-rich_rpt"/>
</dbReference>
<evidence type="ECO:0000259" key="6">
    <source>
        <dbReference type="Pfam" id="PF00082"/>
    </source>
</evidence>
<reference evidence="7 8" key="1">
    <citation type="submission" date="2021-03" db="EMBL/GenBank/DDBJ databases">
        <title>Genomic Encyclopedia of Type Strains, Phase III (KMG-III): the genomes of soil and plant-associated and newly described type strains.</title>
        <authorList>
            <person name="Whitman W."/>
        </authorList>
    </citation>
    <scope>NUCLEOTIDE SEQUENCE [LARGE SCALE GENOMIC DNA]</scope>
    <source>
        <strain evidence="7 8">IMMIB AFH-6</strain>
    </source>
</reference>
<keyword evidence="8" id="KW-1185">Reference proteome</keyword>
<comment type="caution">
    <text evidence="7">The sequence shown here is derived from an EMBL/GenBank/DDBJ whole genome shotgun (WGS) entry which is preliminary data.</text>
</comment>
<dbReference type="GO" id="GO:0006508">
    <property type="term" value="P:proteolysis"/>
    <property type="evidence" value="ECO:0007669"/>
    <property type="project" value="UniProtKB-KW"/>
</dbReference>
<dbReference type="Gene3D" id="3.40.50.200">
    <property type="entry name" value="Peptidase S8/S53 domain"/>
    <property type="match status" value="1"/>
</dbReference>
<proteinExistence type="inferred from homology"/>
<feature type="active site" description="Charge relay system" evidence="5">
    <location>
        <position position="653"/>
    </location>
</feature>
<dbReference type="SUPFAM" id="SSF52743">
    <property type="entry name" value="Subtilisin-like"/>
    <property type="match status" value="1"/>
</dbReference>
<keyword evidence="2 5" id="KW-0645">Protease</keyword>
<gene>
    <name evidence="7" type="ORF">J2851_000949</name>
</gene>
<keyword evidence="3 5" id="KW-0378">Hydrolase</keyword>
<dbReference type="InterPro" id="IPR023828">
    <property type="entry name" value="Peptidase_S8_Ser-AS"/>
</dbReference>
<dbReference type="PANTHER" id="PTHR43806">
    <property type="entry name" value="PEPTIDASE S8"/>
    <property type="match status" value="1"/>
</dbReference>
<dbReference type="InterPro" id="IPR015500">
    <property type="entry name" value="Peptidase_S8_subtilisin-rel"/>
</dbReference>
<name>A0ABS4SFD6_9PROT</name>
<dbReference type="InterPro" id="IPR050131">
    <property type="entry name" value="Peptidase_S8_subtilisin-like"/>
</dbReference>
<dbReference type="GO" id="GO:0008233">
    <property type="term" value="F:peptidase activity"/>
    <property type="evidence" value="ECO:0007669"/>
    <property type="project" value="UniProtKB-KW"/>
</dbReference>
<dbReference type="RefSeq" id="WP_209764574.1">
    <property type="nucleotide sequence ID" value="NZ_JAGINP010000002.1"/>
</dbReference>